<dbReference type="EMBL" id="HBFK01032651">
    <property type="protein sequence ID" value="CAD8753350.1"/>
    <property type="molecule type" value="Transcribed_RNA"/>
</dbReference>
<dbReference type="SUPFAM" id="SSF56112">
    <property type="entry name" value="Protein kinase-like (PK-like)"/>
    <property type="match status" value="1"/>
</dbReference>
<feature type="domain" description="Protein kinase" evidence="8">
    <location>
        <begin position="24"/>
        <end position="314"/>
    </location>
</feature>
<evidence type="ECO:0000256" key="7">
    <source>
        <dbReference type="RuleBase" id="RU000304"/>
    </source>
</evidence>
<dbReference type="PROSITE" id="PS00108">
    <property type="entry name" value="PROTEIN_KINASE_ST"/>
    <property type="match status" value="1"/>
</dbReference>
<accession>A0A7S0U831</accession>
<organism evidence="9">
    <name type="scientific">Hemiselmis andersenii</name>
    <name type="common">Cryptophyte alga</name>
    <dbReference type="NCBI Taxonomy" id="464988"/>
    <lineage>
        <taxon>Eukaryota</taxon>
        <taxon>Cryptophyceae</taxon>
        <taxon>Cryptomonadales</taxon>
        <taxon>Hemiselmidaceae</taxon>
        <taxon>Hemiselmis</taxon>
    </lineage>
</organism>
<evidence type="ECO:0000313" key="9">
    <source>
        <dbReference type="EMBL" id="CAD8753350.1"/>
    </source>
</evidence>
<evidence type="ECO:0000256" key="2">
    <source>
        <dbReference type="ARBA" id="ARBA00022679"/>
    </source>
</evidence>
<gene>
    <name evidence="9" type="ORF">HAND1043_LOCUS19856</name>
</gene>
<evidence type="ECO:0000256" key="1">
    <source>
        <dbReference type="ARBA" id="ARBA00022527"/>
    </source>
</evidence>
<dbReference type="Gene3D" id="3.30.200.20">
    <property type="entry name" value="Phosphorylase Kinase, domain 1"/>
    <property type="match status" value="1"/>
</dbReference>
<comment type="similarity">
    <text evidence="7">Belongs to the protein kinase superfamily.</text>
</comment>
<name>A0A7S0U831_HEMAN</name>
<evidence type="ECO:0000259" key="8">
    <source>
        <dbReference type="PROSITE" id="PS50011"/>
    </source>
</evidence>
<keyword evidence="1 7" id="KW-0723">Serine/threonine-protein kinase</keyword>
<proteinExistence type="inferred from homology"/>
<protein>
    <recommendedName>
        <fullName evidence="8">Protein kinase domain-containing protein</fullName>
    </recommendedName>
</protein>
<dbReference type="InterPro" id="IPR011009">
    <property type="entry name" value="Kinase-like_dom_sf"/>
</dbReference>
<dbReference type="InterPro" id="IPR050117">
    <property type="entry name" value="MAPK"/>
</dbReference>
<feature type="binding site" evidence="6">
    <location>
        <position position="54"/>
    </location>
    <ligand>
        <name>ATP</name>
        <dbReference type="ChEBI" id="CHEBI:30616"/>
    </ligand>
</feature>
<dbReference type="PANTHER" id="PTHR24055">
    <property type="entry name" value="MITOGEN-ACTIVATED PROTEIN KINASE"/>
    <property type="match status" value="1"/>
</dbReference>
<dbReference type="FunFam" id="3.30.200.20:FF:000046">
    <property type="entry name" value="Mitogen-activated protein kinase"/>
    <property type="match status" value="1"/>
</dbReference>
<keyword evidence="4" id="KW-0418">Kinase</keyword>
<evidence type="ECO:0000256" key="4">
    <source>
        <dbReference type="ARBA" id="ARBA00022777"/>
    </source>
</evidence>
<keyword evidence="2" id="KW-0808">Transferase</keyword>
<evidence type="ECO:0000256" key="5">
    <source>
        <dbReference type="ARBA" id="ARBA00022840"/>
    </source>
</evidence>
<dbReference type="Gene3D" id="1.10.510.10">
    <property type="entry name" value="Transferase(Phosphotransferase) domain 1"/>
    <property type="match status" value="1"/>
</dbReference>
<dbReference type="GO" id="GO:0004674">
    <property type="term" value="F:protein serine/threonine kinase activity"/>
    <property type="evidence" value="ECO:0007669"/>
    <property type="project" value="UniProtKB-KW"/>
</dbReference>
<keyword evidence="3 6" id="KW-0547">Nucleotide-binding</keyword>
<sequence length="364" mass="41816">MAENQAPSKQKGPEGLSFDVPSRYQIIKRLGEGSFGFVVAAKDSQTGKRVAIKKIKDAVEDLQDGKRLLRELKLLRHFRGHENFISIKDIIISPNSNTFKDIYIVTDLMDTDLHRIVRSQQPLSDDHVRYFVYQVLRGLKYIHSANVIHRDLKPNNLLVNANCDLKICDLGLARLSDSEDSLMTCYVVTRWYRAPELLLGNKNYTAAIDMWAVGCVLAELIGRKPLFAGKDYVQMLQLQTELLGNPRASEQKHITEKACKFLNDRKMFPEAKRVIWKQRFPKAQDQALDMLDKLLQFDEDRRLTAEEALAHPYMHELHDIEDEPTADKIFDFGFEREQLSLTDIRDIVVQESSLFKQATSKPAP</sequence>
<evidence type="ECO:0000256" key="6">
    <source>
        <dbReference type="PROSITE-ProRule" id="PRU10141"/>
    </source>
</evidence>
<dbReference type="InterPro" id="IPR008271">
    <property type="entry name" value="Ser/Thr_kinase_AS"/>
</dbReference>
<dbReference type="SMART" id="SM00220">
    <property type="entry name" value="S_TKc"/>
    <property type="match status" value="1"/>
</dbReference>
<evidence type="ECO:0000256" key="3">
    <source>
        <dbReference type="ARBA" id="ARBA00022741"/>
    </source>
</evidence>
<reference evidence="9" key="1">
    <citation type="submission" date="2021-01" db="EMBL/GenBank/DDBJ databases">
        <authorList>
            <person name="Corre E."/>
            <person name="Pelletier E."/>
            <person name="Niang G."/>
            <person name="Scheremetjew M."/>
            <person name="Finn R."/>
            <person name="Kale V."/>
            <person name="Holt S."/>
            <person name="Cochrane G."/>
            <person name="Meng A."/>
            <person name="Brown T."/>
            <person name="Cohen L."/>
        </authorList>
    </citation>
    <scope>NUCLEOTIDE SEQUENCE</scope>
    <source>
        <strain evidence="9">CCMP441</strain>
    </source>
</reference>
<dbReference type="InterPro" id="IPR000719">
    <property type="entry name" value="Prot_kinase_dom"/>
</dbReference>
<dbReference type="InterPro" id="IPR017441">
    <property type="entry name" value="Protein_kinase_ATP_BS"/>
</dbReference>
<dbReference type="PROSITE" id="PS50011">
    <property type="entry name" value="PROTEIN_KINASE_DOM"/>
    <property type="match status" value="1"/>
</dbReference>
<dbReference type="GO" id="GO:0005524">
    <property type="term" value="F:ATP binding"/>
    <property type="evidence" value="ECO:0007669"/>
    <property type="project" value="UniProtKB-UniRule"/>
</dbReference>
<dbReference type="AlphaFoldDB" id="A0A7S0U831"/>
<dbReference type="CDD" id="cd07834">
    <property type="entry name" value="STKc_MAPK"/>
    <property type="match status" value="1"/>
</dbReference>
<dbReference type="FunFam" id="1.10.510.10:FF:000040">
    <property type="entry name" value="Mitogen-activated protein kinase"/>
    <property type="match status" value="1"/>
</dbReference>
<keyword evidence="5 6" id="KW-0067">ATP-binding</keyword>
<dbReference type="Pfam" id="PF00069">
    <property type="entry name" value="Pkinase"/>
    <property type="match status" value="1"/>
</dbReference>
<dbReference type="PROSITE" id="PS00107">
    <property type="entry name" value="PROTEIN_KINASE_ATP"/>
    <property type="match status" value="1"/>
</dbReference>